<protein>
    <submittedName>
        <fullName evidence="1">Molybdopterin synthase sulfur carrier subunit</fullName>
    </submittedName>
</protein>
<gene>
    <name evidence="1" type="ORF">GWA01_02060</name>
</gene>
<dbReference type="Gene3D" id="3.10.20.30">
    <property type="match status" value="1"/>
</dbReference>
<dbReference type="SUPFAM" id="SSF54285">
    <property type="entry name" value="MoaD/ThiS"/>
    <property type="match status" value="1"/>
</dbReference>
<dbReference type="AlphaFoldDB" id="A0A511AW94"/>
<name>A0A511AW94_9PROT</name>
<accession>A0A511AW94</accession>
<reference evidence="1 2" key="1">
    <citation type="submission" date="2019-07" db="EMBL/GenBank/DDBJ databases">
        <title>Whole genome shotgun sequence of Gluconobacter wancherniae NBRC 103581.</title>
        <authorList>
            <person name="Hosoyama A."/>
            <person name="Uohara A."/>
            <person name="Ohji S."/>
            <person name="Ichikawa N."/>
        </authorList>
    </citation>
    <scope>NUCLEOTIDE SEQUENCE [LARGE SCALE GENOMIC DNA]</scope>
    <source>
        <strain evidence="1 2">NBRC 103581</strain>
    </source>
</reference>
<dbReference type="Proteomes" id="UP000321230">
    <property type="component" value="Unassembled WGS sequence"/>
</dbReference>
<comment type="caution">
    <text evidence="1">The sequence shown here is derived from an EMBL/GenBank/DDBJ whole genome shotgun (WGS) entry which is preliminary data.</text>
</comment>
<dbReference type="InterPro" id="IPR012675">
    <property type="entry name" value="Beta-grasp_dom_sf"/>
</dbReference>
<dbReference type="Pfam" id="PF02597">
    <property type="entry name" value="ThiS"/>
    <property type="match status" value="1"/>
</dbReference>
<dbReference type="InterPro" id="IPR016155">
    <property type="entry name" value="Mopterin_synth/thiamin_S_b"/>
</dbReference>
<sequence>MRIHLEYFAQLRELAGQKLQIVETTHETVGPLYDELRETYGFPFSPERLRVAINGDFAPWTQPLREGDLVVFIPPVTGG</sequence>
<organism evidence="1 2">
    <name type="scientific">Gluconobacter wancherniae NBRC 103581</name>
    <dbReference type="NCBI Taxonomy" id="656744"/>
    <lineage>
        <taxon>Bacteria</taxon>
        <taxon>Pseudomonadati</taxon>
        <taxon>Pseudomonadota</taxon>
        <taxon>Alphaproteobacteria</taxon>
        <taxon>Acetobacterales</taxon>
        <taxon>Acetobacteraceae</taxon>
        <taxon>Gluconobacter</taxon>
    </lineage>
</organism>
<dbReference type="CDD" id="cd00754">
    <property type="entry name" value="Ubl_MoaD"/>
    <property type="match status" value="1"/>
</dbReference>
<dbReference type="InterPro" id="IPR003749">
    <property type="entry name" value="ThiS/MoaD-like"/>
</dbReference>
<evidence type="ECO:0000313" key="2">
    <source>
        <dbReference type="Proteomes" id="UP000321230"/>
    </source>
</evidence>
<dbReference type="RefSeq" id="WP_228118263.1">
    <property type="nucleotide sequence ID" value="NZ_BARC01000005.1"/>
</dbReference>
<evidence type="ECO:0000313" key="1">
    <source>
        <dbReference type="EMBL" id="GEK92436.1"/>
    </source>
</evidence>
<proteinExistence type="predicted"/>
<dbReference type="EMBL" id="BJUZ01000001">
    <property type="protein sequence ID" value="GEK92436.1"/>
    <property type="molecule type" value="Genomic_DNA"/>
</dbReference>
<keyword evidence="2" id="KW-1185">Reference proteome</keyword>